<dbReference type="PATRIC" id="fig|270351.6.peg.1290"/>
<sequence length="124" mass="13486">MRIPYLNAAFEKAVFLGAATGLVLAATPAAADWRYCLARGPARTVYLSAPFSTIAAMPSLDAAFGRMLDRTQRAHHPVQCPRADDAAALRAMRLTALRYNRQDGETVVELDWTPDRDAVVAAKP</sequence>
<dbReference type="RefSeq" id="WP_048465208.1">
    <property type="nucleotide sequence ID" value="NZ_JBNTQU010000023.1"/>
</dbReference>
<gene>
    <name evidence="2" type="ORF">VP06_18355</name>
</gene>
<feature type="chain" id="PRO_5005281032" evidence="1">
    <location>
        <begin position="26"/>
        <end position="124"/>
    </location>
</feature>
<evidence type="ECO:0000313" key="3">
    <source>
        <dbReference type="Proteomes" id="UP000035929"/>
    </source>
</evidence>
<organism evidence="2 3">
    <name type="scientific">Methylobacterium aquaticum</name>
    <dbReference type="NCBI Taxonomy" id="270351"/>
    <lineage>
        <taxon>Bacteria</taxon>
        <taxon>Pseudomonadati</taxon>
        <taxon>Pseudomonadota</taxon>
        <taxon>Alphaproteobacteria</taxon>
        <taxon>Hyphomicrobiales</taxon>
        <taxon>Methylobacteriaceae</taxon>
        <taxon>Methylobacterium</taxon>
    </lineage>
</organism>
<feature type="signal peptide" evidence="1">
    <location>
        <begin position="1"/>
        <end position="25"/>
    </location>
</feature>
<accession>A0A0J6SEK9</accession>
<dbReference type="Proteomes" id="UP000035929">
    <property type="component" value="Unassembled WGS sequence"/>
</dbReference>
<evidence type="ECO:0000256" key="1">
    <source>
        <dbReference type="SAM" id="SignalP"/>
    </source>
</evidence>
<keyword evidence="1" id="KW-0732">Signal</keyword>
<name>A0A0J6SEK9_9HYPH</name>
<dbReference type="AlphaFoldDB" id="A0A0J6SEK9"/>
<dbReference type="EMBL" id="LABX01000141">
    <property type="protein sequence ID" value="KMO32117.1"/>
    <property type="molecule type" value="Genomic_DNA"/>
</dbReference>
<reference evidence="2 3" key="1">
    <citation type="submission" date="2015-03" db="EMBL/GenBank/DDBJ databases">
        <title>Genome sequencing of Methylobacterium aquaticum DSM16371 type strain.</title>
        <authorList>
            <person name="Chaudhry V."/>
            <person name="Patil P.B."/>
        </authorList>
    </citation>
    <scope>NUCLEOTIDE SEQUENCE [LARGE SCALE GENOMIC DNA]</scope>
    <source>
        <strain evidence="2 3">DSM 16371</strain>
    </source>
</reference>
<protein>
    <submittedName>
        <fullName evidence="2">Uncharacterized protein</fullName>
    </submittedName>
</protein>
<evidence type="ECO:0000313" key="2">
    <source>
        <dbReference type="EMBL" id="KMO32117.1"/>
    </source>
</evidence>
<dbReference type="OrthoDB" id="8003571at2"/>
<proteinExistence type="predicted"/>
<comment type="caution">
    <text evidence="2">The sequence shown here is derived from an EMBL/GenBank/DDBJ whole genome shotgun (WGS) entry which is preliminary data.</text>
</comment>